<dbReference type="InterPro" id="IPR036942">
    <property type="entry name" value="Beta-barrel_TonB_sf"/>
</dbReference>
<dbReference type="EMBL" id="PYLS01000004">
    <property type="protein sequence ID" value="PST84548.1"/>
    <property type="molecule type" value="Genomic_DNA"/>
</dbReference>
<reference evidence="9 10" key="1">
    <citation type="submission" date="2018-03" db="EMBL/GenBank/DDBJ databases">
        <authorList>
            <person name="Keele B.F."/>
        </authorList>
    </citation>
    <scope>NUCLEOTIDE SEQUENCE [LARGE SCALE GENOMIC DNA]</scope>
    <source>
        <strain evidence="9 10">YL28-9</strain>
    </source>
</reference>
<dbReference type="SUPFAM" id="SSF49464">
    <property type="entry name" value="Carboxypeptidase regulatory domain-like"/>
    <property type="match status" value="1"/>
</dbReference>
<keyword evidence="6 7" id="KW-0998">Cell outer membrane</keyword>
<dbReference type="InterPro" id="IPR039426">
    <property type="entry name" value="TonB-dep_rcpt-like"/>
</dbReference>
<gene>
    <name evidence="9" type="ORF">C7T94_06790</name>
</gene>
<name>A0A2T3HQ21_9SPHI</name>
<dbReference type="Pfam" id="PF07715">
    <property type="entry name" value="Plug"/>
    <property type="match status" value="1"/>
</dbReference>
<evidence type="ECO:0000256" key="4">
    <source>
        <dbReference type="ARBA" id="ARBA00022692"/>
    </source>
</evidence>
<dbReference type="InterPro" id="IPR011662">
    <property type="entry name" value="Secretin/TonB_short_N"/>
</dbReference>
<dbReference type="Proteomes" id="UP000240912">
    <property type="component" value="Unassembled WGS sequence"/>
</dbReference>
<dbReference type="SMART" id="SM00965">
    <property type="entry name" value="STN"/>
    <property type="match status" value="1"/>
</dbReference>
<dbReference type="Gene3D" id="2.40.170.20">
    <property type="entry name" value="TonB-dependent receptor, beta-barrel domain"/>
    <property type="match status" value="1"/>
</dbReference>
<dbReference type="OrthoDB" id="9768177at2"/>
<dbReference type="AlphaFoldDB" id="A0A2T3HQ21"/>
<dbReference type="InterPro" id="IPR008969">
    <property type="entry name" value="CarboxyPept-like_regulatory"/>
</dbReference>
<dbReference type="InterPro" id="IPR023996">
    <property type="entry name" value="TonB-dep_OMP_SusC/RagA"/>
</dbReference>
<evidence type="ECO:0000313" key="9">
    <source>
        <dbReference type="EMBL" id="PST84548.1"/>
    </source>
</evidence>
<dbReference type="GO" id="GO:0009279">
    <property type="term" value="C:cell outer membrane"/>
    <property type="evidence" value="ECO:0007669"/>
    <property type="project" value="UniProtKB-SubCell"/>
</dbReference>
<dbReference type="PROSITE" id="PS52016">
    <property type="entry name" value="TONB_DEPENDENT_REC_3"/>
    <property type="match status" value="1"/>
</dbReference>
<dbReference type="Pfam" id="PF13715">
    <property type="entry name" value="CarbopepD_reg_2"/>
    <property type="match status" value="1"/>
</dbReference>
<comment type="subcellular location">
    <subcellularLocation>
        <location evidence="1 7">Cell outer membrane</location>
        <topology evidence="1 7">Multi-pass membrane protein</topology>
    </subcellularLocation>
</comment>
<evidence type="ECO:0000256" key="2">
    <source>
        <dbReference type="ARBA" id="ARBA00022448"/>
    </source>
</evidence>
<evidence type="ECO:0000256" key="3">
    <source>
        <dbReference type="ARBA" id="ARBA00022452"/>
    </source>
</evidence>
<protein>
    <submittedName>
        <fullName evidence="9">SusC/RagA family TonB-linked outer membrane protein</fullName>
    </submittedName>
</protein>
<evidence type="ECO:0000256" key="6">
    <source>
        <dbReference type="ARBA" id="ARBA00023237"/>
    </source>
</evidence>
<evidence type="ECO:0000256" key="1">
    <source>
        <dbReference type="ARBA" id="ARBA00004571"/>
    </source>
</evidence>
<dbReference type="SUPFAM" id="SSF56935">
    <property type="entry name" value="Porins"/>
    <property type="match status" value="1"/>
</dbReference>
<keyword evidence="3 7" id="KW-1134">Transmembrane beta strand</keyword>
<dbReference type="NCBIfam" id="TIGR04057">
    <property type="entry name" value="SusC_RagA_signa"/>
    <property type="match status" value="1"/>
</dbReference>
<dbReference type="InterPro" id="IPR037066">
    <property type="entry name" value="Plug_dom_sf"/>
</dbReference>
<evidence type="ECO:0000256" key="5">
    <source>
        <dbReference type="ARBA" id="ARBA00023136"/>
    </source>
</evidence>
<evidence type="ECO:0000313" key="10">
    <source>
        <dbReference type="Proteomes" id="UP000240912"/>
    </source>
</evidence>
<organism evidence="9 10">
    <name type="scientific">Pedobacter yulinensis</name>
    <dbReference type="NCBI Taxonomy" id="2126353"/>
    <lineage>
        <taxon>Bacteria</taxon>
        <taxon>Pseudomonadati</taxon>
        <taxon>Bacteroidota</taxon>
        <taxon>Sphingobacteriia</taxon>
        <taxon>Sphingobacteriales</taxon>
        <taxon>Sphingobacteriaceae</taxon>
        <taxon>Pedobacter</taxon>
    </lineage>
</organism>
<accession>A0A2T3HQ21</accession>
<proteinExistence type="inferred from homology"/>
<feature type="domain" description="Secretin/TonB short N-terminal" evidence="8">
    <location>
        <begin position="69"/>
        <end position="121"/>
    </location>
</feature>
<comment type="caution">
    <text evidence="9">The sequence shown here is derived from an EMBL/GenBank/DDBJ whole genome shotgun (WGS) entry which is preliminary data.</text>
</comment>
<keyword evidence="5 7" id="KW-0472">Membrane</keyword>
<dbReference type="InterPro" id="IPR023997">
    <property type="entry name" value="TonB-dep_OMP_SusC/RagA_CS"/>
</dbReference>
<evidence type="ECO:0000259" key="8">
    <source>
        <dbReference type="SMART" id="SM00965"/>
    </source>
</evidence>
<dbReference type="Gene3D" id="2.170.130.10">
    <property type="entry name" value="TonB-dependent receptor, plug domain"/>
    <property type="match status" value="1"/>
</dbReference>
<dbReference type="InterPro" id="IPR012910">
    <property type="entry name" value="Plug_dom"/>
</dbReference>
<keyword evidence="2 7" id="KW-0813">Transport</keyword>
<dbReference type="NCBIfam" id="TIGR04056">
    <property type="entry name" value="OMP_RagA_SusC"/>
    <property type="match status" value="1"/>
</dbReference>
<sequence>MINYYLFKKRPLRQKVLKLIMLIKLTCVIVFLSCFHVSAAVFSQDKISLDLKNTKLSKVLKIIEKQSIYHFVYSSTYVPVDKDITLKVDQTPITDVLATILKNTNLGYAVSDGGLIVITRADLITRDVVVKGSVRDATGQPLAGASILVKGSRQGTSADASGSFSLSVPENATLVISYAGYMSREIVVGSQRTLSIVLEEDPQQLGEVVVTALGIKKEKRSLGYSVTEVNGSDLNQARELNVANSLVGKVAGLNVNSVSGGPGASTNILIRGNASLSGDNQPLFVVNGIPINNVRSGNTGGQYDNSPDMGDGISNISPDDIESMSVLKGAAAAALYGSRAKNGVILITTKSGAKGAGQIEFNSNYVSEQIMDLTNWQYVYGNGANGVKPTTAAAAFNAGNASYGARLDGSSVVQFDGVARPYVAQKDNMENFYREGGTFTNTLSFSKGFDGGSVRFSASNLDNHSVVPNSGLKRQNFNFAGNFNASPRVTIDARVNYVIDKAENRPVLADGAGNANFQVMFLPSSLDVNTLKPGTRPDGSELLFTNNNYATNPWFATDKFVNNTDRNRLIASASARYTFENGLFGQIRMGQDIYKDRYTGVVPNGAGYYAQAPWNIQERFATVSEWNADVLIGKTFKAGNDLTITPNVGANLRKSRAETNTEFGTGFLVPYVYNIMNAASKSITYTDLKQEVQSVYGTVELNYKGYLYLNASGRNDWFSALAPSSELGIFYPAVSGSFVFSELAQPSWLSFGKLRAGYARVGSGVDPYQTLLNYGLFSPQLNGKPLGNIVNVAIPNSALRPSEASELEIGTELRFLKDRISLDLAWYNKKSRNEIVAAPASITSGYTGVYLNIGEIENKGVEMLLTGQPVKSAGLTWTSSFNASLNNNKVLTLAAGQSQLAVAISRTGNGFTRNIVGLPSNQIMAFDYKYDASGNIVRDASGIPVQGELVPYGSAYHKYTAGWNNEFSYHNFNLAFLIDGKFGGKIFSATDYYGYFNGLHQATLEGRESGFGPSGATNANTYYSTMVQRVSSMLVQDASFIKFRQVVLGYNFPAKYFNNHIKGLNLSFVARNLFILMKKTENIDPESSYAGITQGLELGGVPPVRTFGFNLNVKF</sequence>
<evidence type="ECO:0000256" key="7">
    <source>
        <dbReference type="PROSITE-ProRule" id="PRU01360"/>
    </source>
</evidence>
<keyword evidence="10" id="KW-1185">Reference proteome</keyword>
<dbReference type="Gene3D" id="2.60.40.1120">
    <property type="entry name" value="Carboxypeptidase-like, regulatory domain"/>
    <property type="match status" value="1"/>
</dbReference>
<keyword evidence="4 7" id="KW-0812">Transmembrane</keyword>
<comment type="similarity">
    <text evidence="7">Belongs to the TonB-dependent receptor family.</text>
</comment>